<dbReference type="GO" id="GO:0008360">
    <property type="term" value="P:regulation of cell shape"/>
    <property type="evidence" value="ECO:0007669"/>
    <property type="project" value="UniProtKB-KW"/>
</dbReference>
<gene>
    <name evidence="24" type="ORF">scyTo_0009050</name>
</gene>
<evidence type="ECO:0000256" key="7">
    <source>
        <dbReference type="ARBA" id="ARBA00022475"/>
    </source>
</evidence>
<evidence type="ECO:0000256" key="22">
    <source>
        <dbReference type="ARBA" id="ARBA00041963"/>
    </source>
</evidence>
<dbReference type="GO" id="GO:0016327">
    <property type="term" value="C:apicolateral plasma membrane"/>
    <property type="evidence" value="ECO:0007669"/>
    <property type="project" value="UniProtKB-SubCell"/>
</dbReference>
<evidence type="ECO:0000256" key="9">
    <source>
        <dbReference type="ARBA" id="ARBA00022553"/>
    </source>
</evidence>
<evidence type="ECO:0000256" key="10">
    <source>
        <dbReference type="ARBA" id="ARBA00022960"/>
    </source>
</evidence>
<accession>A0A401PGD3</accession>
<comment type="subcellular location">
    <subcellularLocation>
        <location evidence="18">Apicolateral cell membrane</location>
        <topology evidence="18">Lipid-anchor</topology>
    </subcellularLocation>
    <subcellularLocation>
        <location evidence="19">Basolateral cell membrane</location>
        <topology evidence="19">Lipid-anchor</topology>
    </subcellularLocation>
    <subcellularLocation>
        <location evidence="2">Cell membrane</location>
        <topology evidence="2">Lipid-anchor</topology>
        <orientation evidence="2">Cytoplasmic side</orientation>
    </subcellularLocation>
    <subcellularLocation>
        <location evidence="3">Cell projection</location>
        <location evidence="3">Axon</location>
    </subcellularLocation>
    <subcellularLocation>
        <location evidence="1">Cell projection</location>
        <location evidence="1">Dendrite</location>
    </subcellularLocation>
    <subcellularLocation>
        <location evidence="5">Cell projection</location>
        <location evidence="5">Dendritic spine</location>
    </subcellularLocation>
    <subcellularLocation>
        <location evidence="4">Cell projection</location>
        <location evidence="4">Filopodium membrane</location>
        <topology evidence="4">Lipid-anchor</topology>
    </subcellularLocation>
</comment>
<dbReference type="Proteomes" id="UP000288216">
    <property type="component" value="Unassembled WGS sequence"/>
</dbReference>
<evidence type="ECO:0000256" key="20">
    <source>
        <dbReference type="ARBA" id="ARBA00038823"/>
    </source>
</evidence>
<dbReference type="STRING" id="75743.A0A401PGD3"/>
<evidence type="ECO:0000256" key="1">
    <source>
        <dbReference type="ARBA" id="ARBA00004279"/>
    </source>
</evidence>
<evidence type="ECO:0000256" key="3">
    <source>
        <dbReference type="ARBA" id="ARBA00004489"/>
    </source>
</evidence>
<keyword evidence="13" id="KW-0472">Membrane</keyword>
<feature type="coiled-coil region" evidence="23">
    <location>
        <begin position="20"/>
        <end position="47"/>
    </location>
</feature>
<evidence type="ECO:0000256" key="11">
    <source>
        <dbReference type="ARBA" id="ARBA00023018"/>
    </source>
</evidence>
<dbReference type="PANTHER" id="PTHR10498:SF6">
    <property type="entry name" value="PARALEMMIN-1"/>
    <property type="match status" value="1"/>
</dbReference>
<dbReference type="GO" id="GO:0031527">
    <property type="term" value="C:filopodium membrane"/>
    <property type="evidence" value="ECO:0007669"/>
    <property type="project" value="UniProtKB-SubCell"/>
</dbReference>
<protein>
    <recommendedName>
        <fullName evidence="21">Paralemmin-1</fullName>
    </recommendedName>
    <alternativeName>
        <fullName evidence="22">Paralemmin</fullName>
    </alternativeName>
</protein>
<evidence type="ECO:0000256" key="13">
    <source>
        <dbReference type="ARBA" id="ARBA00023136"/>
    </source>
</evidence>
<evidence type="ECO:0000256" key="16">
    <source>
        <dbReference type="ARBA" id="ARBA00023288"/>
    </source>
</evidence>
<evidence type="ECO:0000256" key="2">
    <source>
        <dbReference type="ARBA" id="ARBA00004342"/>
    </source>
</evidence>
<dbReference type="Pfam" id="PF03285">
    <property type="entry name" value="Paralemmin"/>
    <property type="match status" value="1"/>
</dbReference>
<keyword evidence="10" id="KW-0133">Cell shape</keyword>
<name>A0A401PGD3_SCYTO</name>
<evidence type="ECO:0000256" key="23">
    <source>
        <dbReference type="SAM" id="Coils"/>
    </source>
</evidence>
<keyword evidence="7" id="KW-1003">Cell membrane</keyword>
<keyword evidence="25" id="KW-1185">Reference proteome</keyword>
<evidence type="ECO:0000313" key="25">
    <source>
        <dbReference type="Proteomes" id="UP000288216"/>
    </source>
</evidence>
<comment type="similarity">
    <text evidence="6">Belongs to the paralemmin family.</text>
</comment>
<keyword evidence="17" id="KW-0636">Prenylation</keyword>
<keyword evidence="12 23" id="KW-0175">Coiled coil</keyword>
<evidence type="ECO:0000313" key="24">
    <source>
        <dbReference type="EMBL" id="GCB72183.1"/>
    </source>
</evidence>
<evidence type="ECO:0000256" key="17">
    <source>
        <dbReference type="ARBA" id="ARBA00023289"/>
    </source>
</evidence>
<evidence type="ECO:0000256" key="5">
    <source>
        <dbReference type="ARBA" id="ARBA00004552"/>
    </source>
</evidence>
<sequence length="66" mass="8083">MALAMEMSETLFQQERLQAIAEKRKRQTEIENKKRQLEDERRQLQHLKPDVISWERPRFTDKNTDL</sequence>
<evidence type="ECO:0000256" key="19">
    <source>
        <dbReference type="ARBA" id="ARBA00037871"/>
    </source>
</evidence>
<dbReference type="GO" id="GO:0016323">
    <property type="term" value="C:basolateral plasma membrane"/>
    <property type="evidence" value="ECO:0007669"/>
    <property type="project" value="UniProtKB-SubCell"/>
</dbReference>
<evidence type="ECO:0000256" key="15">
    <source>
        <dbReference type="ARBA" id="ARBA00023273"/>
    </source>
</evidence>
<organism evidence="24 25">
    <name type="scientific">Scyliorhinus torazame</name>
    <name type="common">Cloudy catshark</name>
    <name type="synonym">Catulus torazame</name>
    <dbReference type="NCBI Taxonomy" id="75743"/>
    <lineage>
        <taxon>Eukaryota</taxon>
        <taxon>Metazoa</taxon>
        <taxon>Chordata</taxon>
        <taxon>Craniata</taxon>
        <taxon>Vertebrata</taxon>
        <taxon>Chondrichthyes</taxon>
        <taxon>Elasmobranchii</taxon>
        <taxon>Galeomorphii</taxon>
        <taxon>Galeoidea</taxon>
        <taxon>Carcharhiniformes</taxon>
        <taxon>Scyliorhinidae</taxon>
        <taxon>Scyliorhinus</taxon>
    </lineage>
</organism>
<dbReference type="GO" id="GO:0030424">
    <property type="term" value="C:axon"/>
    <property type="evidence" value="ECO:0007669"/>
    <property type="project" value="UniProtKB-SubCell"/>
</dbReference>
<evidence type="ECO:0000256" key="8">
    <source>
        <dbReference type="ARBA" id="ARBA00022481"/>
    </source>
</evidence>
<proteinExistence type="inferred from homology"/>
<evidence type="ECO:0000256" key="4">
    <source>
        <dbReference type="ARBA" id="ARBA00004527"/>
    </source>
</evidence>
<dbReference type="GO" id="GO:0043197">
    <property type="term" value="C:dendritic spine"/>
    <property type="evidence" value="ECO:0007669"/>
    <property type="project" value="UniProtKB-SubCell"/>
</dbReference>
<comment type="subunit">
    <text evidence="20">Interacts with dopamine receptor DRD3.</text>
</comment>
<dbReference type="AlphaFoldDB" id="A0A401PGD3"/>
<keyword evidence="9" id="KW-0597">Phosphoprotein</keyword>
<keyword evidence="14" id="KW-0564">Palmitate</keyword>
<keyword evidence="15" id="KW-0966">Cell projection</keyword>
<evidence type="ECO:0000256" key="14">
    <source>
        <dbReference type="ARBA" id="ARBA00023139"/>
    </source>
</evidence>
<dbReference type="EMBL" id="BFAA01003600">
    <property type="protein sequence ID" value="GCB72183.1"/>
    <property type="molecule type" value="Genomic_DNA"/>
</dbReference>
<dbReference type="InterPro" id="IPR004965">
    <property type="entry name" value="Paralemmin"/>
</dbReference>
<comment type="caution">
    <text evidence="24">The sequence shown here is derived from an EMBL/GenBank/DDBJ whole genome shotgun (WGS) entry which is preliminary data.</text>
</comment>
<dbReference type="PANTHER" id="PTHR10498">
    <property type="entry name" value="PARALEMMIN-RELATED"/>
    <property type="match status" value="1"/>
</dbReference>
<keyword evidence="11" id="KW-0770">Synapse</keyword>
<evidence type="ECO:0000256" key="12">
    <source>
        <dbReference type="ARBA" id="ARBA00023054"/>
    </source>
</evidence>
<dbReference type="OrthoDB" id="9934905at2759"/>
<reference evidence="24 25" key="1">
    <citation type="journal article" date="2018" name="Nat. Ecol. Evol.">
        <title>Shark genomes provide insights into elasmobranch evolution and the origin of vertebrates.</title>
        <authorList>
            <person name="Hara Y"/>
            <person name="Yamaguchi K"/>
            <person name="Onimaru K"/>
            <person name="Kadota M"/>
            <person name="Koyanagi M"/>
            <person name="Keeley SD"/>
            <person name="Tatsumi K"/>
            <person name="Tanaka K"/>
            <person name="Motone F"/>
            <person name="Kageyama Y"/>
            <person name="Nozu R"/>
            <person name="Adachi N"/>
            <person name="Nishimura O"/>
            <person name="Nakagawa R"/>
            <person name="Tanegashima C"/>
            <person name="Kiyatake I"/>
            <person name="Matsumoto R"/>
            <person name="Murakumo K"/>
            <person name="Nishida K"/>
            <person name="Terakita A"/>
            <person name="Kuratani S"/>
            <person name="Sato K"/>
            <person name="Hyodo S Kuraku.S."/>
        </authorList>
    </citation>
    <scope>NUCLEOTIDE SEQUENCE [LARGE SCALE GENOMIC DNA]</scope>
</reference>
<keyword evidence="8" id="KW-0488">Methylation</keyword>
<keyword evidence="16" id="KW-0449">Lipoprotein</keyword>
<evidence type="ECO:0000256" key="6">
    <source>
        <dbReference type="ARBA" id="ARBA00005756"/>
    </source>
</evidence>
<evidence type="ECO:0000256" key="21">
    <source>
        <dbReference type="ARBA" id="ARBA00040790"/>
    </source>
</evidence>
<evidence type="ECO:0000256" key="18">
    <source>
        <dbReference type="ARBA" id="ARBA00037796"/>
    </source>
</evidence>